<evidence type="ECO:0000313" key="3">
    <source>
        <dbReference type="Proteomes" id="UP001431783"/>
    </source>
</evidence>
<feature type="signal peptide" evidence="1">
    <location>
        <begin position="1"/>
        <end position="19"/>
    </location>
</feature>
<protein>
    <submittedName>
        <fullName evidence="2">Uncharacterized protein</fullName>
    </submittedName>
</protein>
<accession>A0AAW1UED3</accession>
<dbReference type="AlphaFoldDB" id="A0AAW1UED3"/>
<evidence type="ECO:0000313" key="2">
    <source>
        <dbReference type="EMBL" id="KAK9881018.1"/>
    </source>
</evidence>
<feature type="chain" id="PRO_5043957292" evidence="1">
    <location>
        <begin position="20"/>
        <end position="231"/>
    </location>
</feature>
<name>A0AAW1UED3_9CUCU</name>
<dbReference type="Proteomes" id="UP001431783">
    <property type="component" value="Unassembled WGS sequence"/>
</dbReference>
<dbReference type="EMBL" id="JARQZJ010000067">
    <property type="protein sequence ID" value="KAK9881018.1"/>
    <property type="molecule type" value="Genomic_DNA"/>
</dbReference>
<sequence length="231" mass="25779">MNLIFFLLLAFFSLSEVNGKKKLRICLPIKENNENTNSIQEEKLLGEAFREISSLVLPSAPQDKKIDFALDNDVIRAKGYVKNAGLVNTELNISVCTGLIPIPTSIILNEIAIHADEYYLNGTVADIFYIDGNGTLDITIRGLSVHLKDFRLDWPLTCFTFNIDVKLQEWEVTLPLRTVASMSSSFGGQGMKQCNCKKNKNGQCVSNKCNCKKAYVLCNSRCHSSLTCNNK</sequence>
<keyword evidence="3" id="KW-1185">Reference proteome</keyword>
<comment type="caution">
    <text evidence="2">The sequence shown here is derived from an EMBL/GenBank/DDBJ whole genome shotgun (WGS) entry which is preliminary data.</text>
</comment>
<keyword evidence="1" id="KW-0732">Signal</keyword>
<organism evidence="2 3">
    <name type="scientific">Henosepilachna vigintioctopunctata</name>
    <dbReference type="NCBI Taxonomy" id="420089"/>
    <lineage>
        <taxon>Eukaryota</taxon>
        <taxon>Metazoa</taxon>
        <taxon>Ecdysozoa</taxon>
        <taxon>Arthropoda</taxon>
        <taxon>Hexapoda</taxon>
        <taxon>Insecta</taxon>
        <taxon>Pterygota</taxon>
        <taxon>Neoptera</taxon>
        <taxon>Endopterygota</taxon>
        <taxon>Coleoptera</taxon>
        <taxon>Polyphaga</taxon>
        <taxon>Cucujiformia</taxon>
        <taxon>Coccinelloidea</taxon>
        <taxon>Coccinellidae</taxon>
        <taxon>Epilachninae</taxon>
        <taxon>Epilachnini</taxon>
        <taxon>Henosepilachna</taxon>
    </lineage>
</organism>
<proteinExistence type="predicted"/>
<evidence type="ECO:0000256" key="1">
    <source>
        <dbReference type="SAM" id="SignalP"/>
    </source>
</evidence>
<reference evidence="2 3" key="1">
    <citation type="submission" date="2023-03" db="EMBL/GenBank/DDBJ databases">
        <title>Genome insight into feeding habits of ladybird beetles.</title>
        <authorList>
            <person name="Li H.-S."/>
            <person name="Huang Y.-H."/>
            <person name="Pang H."/>
        </authorList>
    </citation>
    <scope>NUCLEOTIDE SEQUENCE [LARGE SCALE GENOMIC DNA]</scope>
    <source>
        <strain evidence="2">SYSU_2023b</strain>
        <tissue evidence="2">Whole body</tissue>
    </source>
</reference>
<gene>
    <name evidence="2" type="ORF">WA026_014361</name>
</gene>